<keyword evidence="1" id="KW-0472">Membrane</keyword>
<dbReference type="EMBL" id="REGN01002258">
    <property type="protein sequence ID" value="RNA29255.1"/>
    <property type="molecule type" value="Genomic_DNA"/>
</dbReference>
<keyword evidence="1" id="KW-1133">Transmembrane helix</keyword>
<comment type="caution">
    <text evidence="2">The sequence shown here is derived from an EMBL/GenBank/DDBJ whole genome shotgun (WGS) entry which is preliminary data.</text>
</comment>
<gene>
    <name evidence="2" type="ORF">BpHYR1_046837</name>
</gene>
<reference evidence="2 3" key="1">
    <citation type="journal article" date="2018" name="Sci. Rep.">
        <title>Genomic signatures of local adaptation to the degree of environmental predictability in rotifers.</title>
        <authorList>
            <person name="Franch-Gras L."/>
            <person name="Hahn C."/>
            <person name="Garcia-Roger E.M."/>
            <person name="Carmona M.J."/>
            <person name="Serra M."/>
            <person name="Gomez A."/>
        </authorList>
    </citation>
    <scope>NUCLEOTIDE SEQUENCE [LARGE SCALE GENOMIC DNA]</scope>
    <source>
        <strain evidence="2">HYR1</strain>
    </source>
</reference>
<name>A0A3M7S0V3_BRAPC</name>
<feature type="transmembrane region" description="Helical" evidence="1">
    <location>
        <begin position="25"/>
        <end position="48"/>
    </location>
</feature>
<feature type="transmembrane region" description="Helical" evidence="1">
    <location>
        <begin position="86"/>
        <end position="104"/>
    </location>
</feature>
<organism evidence="2 3">
    <name type="scientific">Brachionus plicatilis</name>
    <name type="common">Marine rotifer</name>
    <name type="synonym">Brachionus muelleri</name>
    <dbReference type="NCBI Taxonomy" id="10195"/>
    <lineage>
        <taxon>Eukaryota</taxon>
        <taxon>Metazoa</taxon>
        <taxon>Spiralia</taxon>
        <taxon>Gnathifera</taxon>
        <taxon>Rotifera</taxon>
        <taxon>Eurotatoria</taxon>
        <taxon>Monogononta</taxon>
        <taxon>Pseudotrocha</taxon>
        <taxon>Ploima</taxon>
        <taxon>Brachionidae</taxon>
        <taxon>Brachionus</taxon>
    </lineage>
</organism>
<keyword evidence="1" id="KW-0812">Transmembrane</keyword>
<evidence type="ECO:0000313" key="2">
    <source>
        <dbReference type="EMBL" id="RNA29255.1"/>
    </source>
</evidence>
<keyword evidence="3" id="KW-1185">Reference proteome</keyword>
<protein>
    <submittedName>
        <fullName evidence="2">Uncharacterized protein</fullName>
    </submittedName>
</protein>
<dbReference type="AlphaFoldDB" id="A0A3M7S0V3"/>
<accession>A0A3M7S0V3</accession>
<proteinExistence type="predicted"/>
<evidence type="ECO:0000256" key="1">
    <source>
        <dbReference type="SAM" id="Phobius"/>
    </source>
</evidence>
<evidence type="ECO:0000313" key="3">
    <source>
        <dbReference type="Proteomes" id="UP000276133"/>
    </source>
</evidence>
<dbReference type="Proteomes" id="UP000276133">
    <property type="component" value="Unassembled WGS sequence"/>
</dbReference>
<sequence length="144" mass="17029">MNAKICNLILYLIFEYRFGTIIKKLYVCVFLYFNLGLLNNSTIFYAFLSSKVKYKNKSFSLNCLYKPILANVGYGQDKPVHYTDEIIFDFLFYFWTLSFSAANHQPYFFRSRHSFLHEMSDLSRGKLICTQLACLYVSFQYGLQ</sequence>